<evidence type="ECO:0000256" key="1">
    <source>
        <dbReference type="SAM" id="MobiDB-lite"/>
    </source>
</evidence>
<evidence type="ECO:0000313" key="2">
    <source>
        <dbReference type="EMBL" id="KDO33075.1"/>
    </source>
</evidence>
<proteinExistence type="predicted"/>
<dbReference type="EMBL" id="KK583193">
    <property type="protein sequence ID" value="KDO33075.1"/>
    <property type="molecule type" value="Genomic_DNA"/>
</dbReference>
<dbReference type="KEGG" id="spar:SPRG_01890"/>
<reference evidence="2 3" key="1">
    <citation type="journal article" date="2013" name="PLoS Genet.">
        <title>Distinctive expansion of potential virulence genes in the genome of the oomycete fish pathogen Saprolegnia parasitica.</title>
        <authorList>
            <person name="Jiang R.H."/>
            <person name="de Bruijn I."/>
            <person name="Haas B.J."/>
            <person name="Belmonte R."/>
            <person name="Lobach L."/>
            <person name="Christie J."/>
            <person name="van den Ackerveken G."/>
            <person name="Bottin A."/>
            <person name="Bulone V."/>
            <person name="Diaz-Moreno S.M."/>
            <person name="Dumas B."/>
            <person name="Fan L."/>
            <person name="Gaulin E."/>
            <person name="Govers F."/>
            <person name="Grenville-Briggs L.J."/>
            <person name="Horner N.R."/>
            <person name="Levin J.Z."/>
            <person name="Mammella M."/>
            <person name="Meijer H.J."/>
            <person name="Morris P."/>
            <person name="Nusbaum C."/>
            <person name="Oome S."/>
            <person name="Phillips A.J."/>
            <person name="van Rooyen D."/>
            <person name="Rzeszutek E."/>
            <person name="Saraiva M."/>
            <person name="Secombes C.J."/>
            <person name="Seidl M.F."/>
            <person name="Snel B."/>
            <person name="Stassen J.H."/>
            <person name="Sykes S."/>
            <person name="Tripathy S."/>
            <person name="van den Berg H."/>
            <person name="Vega-Arreguin J.C."/>
            <person name="Wawra S."/>
            <person name="Young S.K."/>
            <person name="Zeng Q."/>
            <person name="Dieguez-Uribeondo J."/>
            <person name="Russ C."/>
            <person name="Tyler B.M."/>
            <person name="van West P."/>
        </authorList>
    </citation>
    <scope>NUCLEOTIDE SEQUENCE [LARGE SCALE GENOMIC DNA]</scope>
    <source>
        <strain evidence="2 3">CBS 223.65</strain>
    </source>
</reference>
<sequence>MVKRKADRDGSAKRKKERVRPPRYAPVEEESEAEFIAAQKHALHLIQAGQTSEANKFLARRGFTHRLATCVLRYTYEEDLPPPSADSFSFAAADYRPYVRGADNALPPTMLNFMQEAFASSDSPFWAAHQYSVDPPSPYFSYVHDLSKPPSSGLEDVIHYLKNLAMERFPNVKNAKFAEWWTHCRPHNSGHQFHFDSADEGRDGVRNPIVSTVMFLEAPVGGPTCVSDQAFGGTSLAKHGWLVHPKENRFVVFNGKVLHGVVPGRGPGRFSLLLKPRRVTFMVAFWEIDVRKPAPAPGARPSSAMPLHWKDDAKWKAKLRPRCILPDAERQNVADDVTPLPVERVWERVAPMGAFESKMPGYDQCFQGF</sequence>
<evidence type="ECO:0000313" key="3">
    <source>
        <dbReference type="Proteomes" id="UP000030745"/>
    </source>
</evidence>
<dbReference type="RefSeq" id="XP_012195846.1">
    <property type="nucleotide sequence ID" value="XM_012340456.1"/>
</dbReference>
<gene>
    <name evidence="2" type="ORF">SPRG_01890</name>
</gene>
<dbReference type="OrthoDB" id="64523at2759"/>
<dbReference type="Proteomes" id="UP000030745">
    <property type="component" value="Unassembled WGS sequence"/>
</dbReference>
<feature type="compositionally biased region" description="Basic and acidic residues" evidence="1">
    <location>
        <begin position="1"/>
        <end position="12"/>
    </location>
</feature>
<keyword evidence="3" id="KW-1185">Reference proteome</keyword>
<protein>
    <submittedName>
        <fullName evidence="2">Uncharacterized protein</fullName>
    </submittedName>
</protein>
<dbReference type="GeneID" id="24124468"/>
<accession>A0A067CUZ3</accession>
<name>A0A067CUZ3_SAPPC</name>
<dbReference type="AlphaFoldDB" id="A0A067CUZ3"/>
<dbReference type="Gene3D" id="2.60.120.620">
    <property type="entry name" value="q2cbj1_9rhob like domain"/>
    <property type="match status" value="1"/>
</dbReference>
<dbReference type="OMA" id="EMWAHNR"/>
<organism evidence="2 3">
    <name type="scientific">Saprolegnia parasitica (strain CBS 223.65)</name>
    <dbReference type="NCBI Taxonomy" id="695850"/>
    <lineage>
        <taxon>Eukaryota</taxon>
        <taxon>Sar</taxon>
        <taxon>Stramenopiles</taxon>
        <taxon>Oomycota</taxon>
        <taxon>Saprolegniomycetes</taxon>
        <taxon>Saprolegniales</taxon>
        <taxon>Saprolegniaceae</taxon>
        <taxon>Saprolegnia</taxon>
    </lineage>
</organism>
<feature type="region of interest" description="Disordered" evidence="1">
    <location>
        <begin position="1"/>
        <end position="27"/>
    </location>
</feature>
<dbReference type="VEuPathDB" id="FungiDB:SPRG_01890"/>